<protein>
    <submittedName>
        <fullName evidence="1">Uncharacterized protein</fullName>
    </submittedName>
</protein>
<keyword evidence="2" id="KW-1185">Reference proteome</keyword>
<name>A0ABU6X959_9FABA</name>
<proteinExistence type="predicted"/>
<reference evidence="1 2" key="1">
    <citation type="journal article" date="2023" name="Plants (Basel)">
        <title>Bridging the Gap: Combining Genomics and Transcriptomics Approaches to Understand Stylosanthes scabra, an Orphan Legume from the Brazilian Caatinga.</title>
        <authorList>
            <person name="Ferreira-Neto J.R.C."/>
            <person name="da Silva M.D."/>
            <person name="Binneck E."/>
            <person name="de Melo N.F."/>
            <person name="da Silva R.H."/>
            <person name="de Melo A.L.T.M."/>
            <person name="Pandolfi V."/>
            <person name="Bustamante F.O."/>
            <person name="Brasileiro-Vidal A.C."/>
            <person name="Benko-Iseppon A.M."/>
        </authorList>
    </citation>
    <scope>NUCLEOTIDE SEQUENCE [LARGE SCALE GENOMIC DNA]</scope>
    <source>
        <tissue evidence="1">Leaves</tissue>
    </source>
</reference>
<organism evidence="1 2">
    <name type="scientific">Stylosanthes scabra</name>
    <dbReference type="NCBI Taxonomy" id="79078"/>
    <lineage>
        <taxon>Eukaryota</taxon>
        <taxon>Viridiplantae</taxon>
        <taxon>Streptophyta</taxon>
        <taxon>Embryophyta</taxon>
        <taxon>Tracheophyta</taxon>
        <taxon>Spermatophyta</taxon>
        <taxon>Magnoliopsida</taxon>
        <taxon>eudicotyledons</taxon>
        <taxon>Gunneridae</taxon>
        <taxon>Pentapetalae</taxon>
        <taxon>rosids</taxon>
        <taxon>fabids</taxon>
        <taxon>Fabales</taxon>
        <taxon>Fabaceae</taxon>
        <taxon>Papilionoideae</taxon>
        <taxon>50 kb inversion clade</taxon>
        <taxon>dalbergioids sensu lato</taxon>
        <taxon>Dalbergieae</taxon>
        <taxon>Pterocarpus clade</taxon>
        <taxon>Stylosanthes</taxon>
    </lineage>
</organism>
<gene>
    <name evidence="1" type="ORF">PIB30_028597</name>
</gene>
<accession>A0ABU6X959</accession>
<evidence type="ECO:0000313" key="1">
    <source>
        <dbReference type="EMBL" id="MED6194437.1"/>
    </source>
</evidence>
<dbReference type="Proteomes" id="UP001341840">
    <property type="component" value="Unassembled WGS sequence"/>
</dbReference>
<sequence>MAMAEAAVEEASKMAYRLDDMWQNWIGCSITRQQPGKGKSNVEWVSARVVNRVERSIQVRRSASFIFPSDRTVLIVSRRMKTPNGVSDLAARPAISGDGVWCKMLGMV</sequence>
<comment type="caution">
    <text evidence="1">The sequence shown here is derived from an EMBL/GenBank/DDBJ whole genome shotgun (WGS) entry which is preliminary data.</text>
</comment>
<evidence type="ECO:0000313" key="2">
    <source>
        <dbReference type="Proteomes" id="UP001341840"/>
    </source>
</evidence>
<dbReference type="EMBL" id="JASCZI010211562">
    <property type="protein sequence ID" value="MED6194437.1"/>
    <property type="molecule type" value="Genomic_DNA"/>
</dbReference>